<keyword evidence="1" id="KW-0808">Transferase</keyword>
<dbReference type="KEGG" id="pmq:PM3016_3432"/>
<dbReference type="AlphaFoldDB" id="H6NJW7"/>
<keyword evidence="2" id="KW-1185">Reference proteome</keyword>
<keyword evidence="1" id="KW-0489">Methyltransferase</keyword>
<evidence type="ECO:0000313" key="2">
    <source>
        <dbReference type="Proteomes" id="UP000007523"/>
    </source>
</evidence>
<name>H6NJW7_9BACL</name>
<organism evidence="1 2">
    <name type="scientific">Paenibacillus mucilaginosus 3016</name>
    <dbReference type="NCBI Taxonomy" id="1116391"/>
    <lineage>
        <taxon>Bacteria</taxon>
        <taxon>Bacillati</taxon>
        <taxon>Bacillota</taxon>
        <taxon>Bacilli</taxon>
        <taxon>Bacillales</taxon>
        <taxon>Paenibacillaceae</taxon>
        <taxon>Paenibacillus</taxon>
    </lineage>
</organism>
<dbReference type="GO" id="GO:0032259">
    <property type="term" value="P:methylation"/>
    <property type="evidence" value="ECO:0007669"/>
    <property type="project" value="UniProtKB-KW"/>
</dbReference>
<dbReference type="EMBL" id="CP003235">
    <property type="protein sequence ID" value="AFC30271.1"/>
    <property type="molecule type" value="Genomic_DNA"/>
</dbReference>
<dbReference type="GO" id="GO:0008168">
    <property type="term" value="F:methyltransferase activity"/>
    <property type="evidence" value="ECO:0007669"/>
    <property type="project" value="UniProtKB-KW"/>
</dbReference>
<dbReference type="STRING" id="1116391.PM3016_3432"/>
<reference evidence="1 2" key="1">
    <citation type="journal article" date="2012" name="J. Bacteriol.">
        <title>Complete Genome Sequence of Paenibacillus mucilaginosus 3016, a Bacterium Functional as Microbial Fertilizer.</title>
        <authorList>
            <person name="Ma M."/>
            <person name="Wang Z."/>
            <person name="Li L."/>
            <person name="Jiang X."/>
            <person name="Guan D."/>
            <person name="Cao F."/>
            <person name="Chen H."/>
            <person name="Wang X."/>
            <person name="Shen D."/>
            <person name="Du B."/>
            <person name="Li J."/>
        </authorList>
    </citation>
    <scope>NUCLEOTIDE SEQUENCE [LARGE SCALE GENOMIC DNA]</scope>
    <source>
        <strain evidence="1 2">3016</strain>
    </source>
</reference>
<dbReference type="RefSeq" id="WP_014370270.1">
    <property type="nucleotide sequence ID" value="NC_016935.1"/>
</dbReference>
<proteinExistence type="predicted"/>
<protein>
    <submittedName>
        <fullName evidence="1">Methyltransferase</fullName>
    </submittedName>
</protein>
<dbReference type="Proteomes" id="UP000007523">
    <property type="component" value="Chromosome"/>
</dbReference>
<gene>
    <name evidence="1" type="ORF">PM3016_3432</name>
</gene>
<accession>H6NJW7</accession>
<sequence length="190" mass="21086">MLRTGFALDRTFQDIQLPQLLSRIFGERTLIQATLSQVRGTDPTGRSCTKVTVKPVELKGALLYRFSSFCGPKVPHEKAELEPAKAEEKLGVMLAEQFRQGLLQTGEADYQVLVSKKGLVLSQESWEVEGQQLLELGGSHITQVGEREGCVFLFVTPSDVQFSLDDEEKKTDYMSMSDDLGAIKSSFAVH</sequence>
<dbReference type="HOGENOM" id="CLU_1711437_0_0_9"/>
<evidence type="ECO:0000313" key="1">
    <source>
        <dbReference type="EMBL" id="AFC30271.1"/>
    </source>
</evidence>